<reference evidence="1" key="1">
    <citation type="submission" date="2023-03" db="EMBL/GenBank/DDBJ databases">
        <title>Massive genome expansion in bonnet fungi (Mycena s.s.) driven by repeated elements and novel gene families across ecological guilds.</title>
        <authorList>
            <consortium name="Lawrence Berkeley National Laboratory"/>
            <person name="Harder C.B."/>
            <person name="Miyauchi S."/>
            <person name="Viragh M."/>
            <person name="Kuo A."/>
            <person name="Thoen E."/>
            <person name="Andreopoulos B."/>
            <person name="Lu D."/>
            <person name="Skrede I."/>
            <person name="Drula E."/>
            <person name="Henrissat B."/>
            <person name="Morin E."/>
            <person name="Kohler A."/>
            <person name="Barry K."/>
            <person name="LaButti K."/>
            <person name="Morin E."/>
            <person name="Salamov A."/>
            <person name="Lipzen A."/>
            <person name="Mereny Z."/>
            <person name="Hegedus B."/>
            <person name="Baldrian P."/>
            <person name="Stursova M."/>
            <person name="Weitz H."/>
            <person name="Taylor A."/>
            <person name="Grigoriev I.V."/>
            <person name="Nagy L.G."/>
            <person name="Martin F."/>
            <person name="Kauserud H."/>
        </authorList>
    </citation>
    <scope>NUCLEOTIDE SEQUENCE</scope>
    <source>
        <strain evidence="1">CBHHK182m</strain>
    </source>
</reference>
<dbReference type="EMBL" id="JARKIB010000375">
    <property type="protein sequence ID" value="KAJ7712179.1"/>
    <property type="molecule type" value="Genomic_DNA"/>
</dbReference>
<accession>A0AAD7H588</accession>
<name>A0AAD7H588_9AGAR</name>
<dbReference type="Proteomes" id="UP001215598">
    <property type="component" value="Unassembled WGS sequence"/>
</dbReference>
<organism evidence="1 2">
    <name type="scientific">Mycena metata</name>
    <dbReference type="NCBI Taxonomy" id="1033252"/>
    <lineage>
        <taxon>Eukaryota</taxon>
        <taxon>Fungi</taxon>
        <taxon>Dikarya</taxon>
        <taxon>Basidiomycota</taxon>
        <taxon>Agaricomycotina</taxon>
        <taxon>Agaricomycetes</taxon>
        <taxon>Agaricomycetidae</taxon>
        <taxon>Agaricales</taxon>
        <taxon>Marasmiineae</taxon>
        <taxon>Mycenaceae</taxon>
        <taxon>Mycena</taxon>
    </lineage>
</organism>
<keyword evidence="2" id="KW-1185">Reference proteome</keyword>
<comment type="caution">
    <text evidence="1">The sequence shown here is derived from an EMBL/GenBank/DDBJ whole genome shotgun (WGS) entry which is preliminary data.</text>
</comment>
<proteinExistence type="predicted"/>
<dbReference type="AlphaFoldDB" id="A0AAD7H588"/>
<gene>
    <name evidence="1" type="ORF">B0H16DRAFT_582209</name>
</gene>
<protein>
    <submittedName>
        <fullName evidence="1">Uncharacterized protein</fullName>
    </submittedName>
</protein>
<evidence type="ECO:0000313" key="1">
    <source>
        <dbReference type="EMBL" id="KAJ7712179.1"/>
    </source>
</evidence>
<evidence type="ECO:0000313" key="2">
    <source>
        <dbReference type="Proteomes" id="UP001215598"/>
    </source>
</evidence>
<sequence length="232" mass="26477">MLYRAPPLSSRFPFHRFYHRKPSKNEHPTRISLRPFRWFMLRLWWRWGGGRGQRGRLWRWSDAHVSYVRHSLSSQSQTDDDERVSLAYLESLPAPSPEEEGRAERTRTGGEFDNASIGMILLRLPALLGAERFPCPVYSCLARRSRGVKFLWRPVSLSAARVCGFMCHIEVRSLRLLLCVHSVAFPVELGSLRALEQPPPYACSVGGSECIWSERGVVLPLSRSSTVPAKSI</sequence>